<dbReference type="Pfam" id="PF25969">
    <property type="entry name" value="NUDT9_N"/>
    <property type="match status" value="1"/>
</dbReference>
<dbReference type="GeneID" id="110990131"/>
<evidence type="ECO:0000256" key="5">
    <source>
        <dbReference type="ARBA" id="ARBA00022568"/>
    </source>
</evidence>
<keyword evidence="8" id="KW-0106">Calcium</keyword>
<dbReference type="InterPro" id="IPR015797">
    <property type="entry name" value="NUDIX_hydrolase-like_dom_sf"/>
</dbReference>
<dbReference type="InterPro" id="IPR000086">
    <property type="entry name" value="NUDIX_hydrolase_dom"/>
</dbReference>
<proteinExistence type="inferred from homology"/>
<comment type="similarity">
    <text evidence="2">Belongs to the transient receptor (TC 1.A.4) family. LTrpC subfamily. TRPM2 sub-subfamily.</text>
</comment>
<protein>
    <submittedName>
        <fullName evidence="17">Transient receptor potential cation channel subfamily M member 2-like</fullName>
    </submittedName>
</protein>
<evidence type="ECO:0000256" key="11">
    <source>
        <dbReference type="ARBA" id="ARBA00023136"/>
    </source>
</evidence>
<keyword evidence="6" id="KW-0107">Calcium channel</keyword>
<dbReference type="Proteomes" id="UP000694845">
    <property type="component" value="Unplaced"/>
</dbReference>
<evidence type="ECO:0000256" key="1">
    <source>
        <dbReference type="ARBA" id="ARBA00004651"/>
    </source>
</evidence>
<evidence type="ECO:0000256" key="6">
    <source>
        <dbReference type="ARBA" id="ARBA00022673"/>
    </source>
</evidence>
<feature type="region of interest" description="Disordered" evidence="13">
    <location>
        <begin position="90"/>
        <end position="122"/>
    </location>
</feature>
<dbReference type="GO" id="GO:0005886">
    <property type="term" value="C:plasma membrane"/>
    <property type="evidence" value="ECO:0007669"/>
    <property type="project" value="UniProtKB-SubCell"/>
</dbReference>
<dbReference type="Pfam" id="PF18139">
    <property type="entry name" value="LSDAT_euk"/>
    <property type="match status" value="1"/>
</dbReference>
<evidence type="ECO:0000256" key="12">
    <source>
        <dbReference type="ARBA" id="ARBA00023303"/>
    </source>
</evidence>
<feature type="transmembrane region" description="Helical" evidence="14">
    <location>
        <begin position="1137"/>
        <end position="1161"/>
    </location>
</feature>
<evidence type="ECO:0000256" key="4">
    <source>
        <dbReference type="ARBA" id="ARBA00022475"/>
    </source>
</evidence>
<dbReference type="GO" id="GO:0047631">
    <property type="term" value="F:ADP-ribose diphosphatase activity"/>
    <property type="evidence" value="ECO:0007669"/>
    <property type="project" value="UniProtKB-ARBA"/>
</dbReference>
<evidence type="ECO:0000256" key="13">
    <source>
        <dbReference type="SAM" id="MobiDB-lite"/>
    </source>
</evidence>
<dbReference type="InterPro" id="IPR005821">
    <property type="entry name" value="Ion_trans_dom"/>
</dbReference>
<evidence type="ECO:0000256" key="8">
    <source>
        <dbReference type="ARBA" id="ARBA00022837"/>
    </source>
</evidence>
<dbReference type="Pfam" id="PF00520">
    <property type="entry name" value="Ion_trans"/>
    <property type="match status" value="1"/>
</dbReference>
<keyword evidence="5" id="KW-0109">Calcium transport</keyword>
<sequence length="1650" mass="186222">MTQLQAGGEKMSASAHTSVANLKAHQNKVGPNLLVKKEKVVNVSRKQRKRRGSAGSSINLQVAEPHNSSWIRTNILMRECIRFTEAPIARGQSDPIPEDPKCQCGKRRSYHESRYQKNHDPRAKWKVDTHTHTSATNAYGEIEFVGAAGAGLSVKLRKYLRVDHSIHPCKLMELLNDHWHLGTPKLLISVTGGARNFPMSNKLKNVFRKGLVKAALSTGAWIITGGTHAGVMKYVGEAVRDYALLGTAAGHSNVVCIGFASWGVIDQRDKLIDDRGRFPAYYRMDTKNPKGVLLDPNHTHFILADNGTEGQYGVEIKLRAKMEKEISEQKMSGVADVSVPVVCVVVEGGPNTIATVYEAIMNGTPAVIVSGTGRAADILAFAFQRAPMVEKFVKDSKGNIKKEKRAVVSDALSVRIADMLSKEFGERDLDTHLTRIKEMLMRRHLITVYELGTGTQKYDIDSAILHALLKANKGQVQDQLQLALIWNRVDVAQREIFTEDRDWKKGELDNALHYALVNNQADFVRLFMENGVSLKDYLTVRELTLLYNEVKPNTLLYELLEKARGKLTRKFNLFDVGKVLEELTMDTYEPLYIRHQAKYVLTEAQILGEDILADDASETGVGRGYEVVQTHAREGLREIAVQGRRDALQDLTDHFLSPVRELFLLAIMQNRPEMARMLWEDGNDAVASALTASMILKLMADREGDSDQSAAMLKHAEEYEELAIGVLNECYNDDPERTSLLLAREQENWGKATSLSLAKHAQNKNFIAHSGVQNLLTEIWNGKLSDENNGWLLWLCMLCPFIVPCVVIFREDEVEQEEEELEWKPNHDIDLNLNNGMPYNLDEDNPAEDGLKMIKMGEPVALGNCPSASTAALFSPDNNVENTQQYEETADIDIIDSGKDLSWWQRIWLFYDSPLITFRHHVVSFVCFLGLFSYIILANFTEHVSPAEIVLYVWVGSLAAEELRQIAQEESNNWRIRFMSWIAQYWNLVDSSALILFAVGMALRFQTATLDVARIILALDLLIFYIRLLQIFSIHKNLGPKLIMIQRMMIDLLFFLGILLVFLLAFGIASQAILQPNAPSFVDVARGVFYKPYFQIFGELFLDDILENVGCIAANSSSPDPGVYPCPGTAAIGTLLLFFYMMLSNVLLLNLLIAMFSYTFSAVQDNTDVYWRFQRYDLIEEYFSRPPVVPPFILISHVFLLVRFIMQKCCRVCLRYRSGEMKQTMPPSKVKQLVLWETIQSDEYIVKEKARLAEDVSEQVKSTGEKVDDLLAKMDELFADPETGAPSKALGLLGEKAMEERLNRLEDQMERTNQAIDWVILALHGNKLGVKEGPPELRSIAPRKEQDNFDDEEEERKVPTTLEELGISLHQKARSSPYPGTAIRRFPVPDNKVPWENNHQGYKAVSYTHPSILAMPHYADIDLLKYSKNERPILNFNSYDKTVNYDRRSYSGTYTIMDGIPLNPRGRTGMIGRGTLGRFGPNHAADPIVTRWKKNPDGMKLEDNGLMVLEFIAIQRKDNQQWAIPGGMVEPGSLVSETLKREFGEEAMGSLDKSPEDIVIIQQKIEELFQHGVEVYRGYVDDPRNTDNAWMETVAMNFHDEEGTSVGLLDLQAGDDAQGVRWQRVSSKIPLFASHQAMLRKVAELHNAAF</sequence>
<dbReference type="InterPro" id="IPR041491">
    <property type="entry name" value="TRPM_SLOG"/>
</dbReference>
<feature type="region of interest" description="Disordered" evidence="13">
    <location>
        <begin position="1333"/>
        <end position="1358"/>
    </location>
</feature>
<feature type="transmembrane region" description="Helical" evidence="14">
    <location>
        <begin position="1182"/>
        <end position="1206"/>
    </location>
</feature>
<keyword evidence="12" id="KW-0407">Ion channel</keyword>
<evidence type="ECO:0000313" key="17">
    <source>
        <dbReference type="RefSeq" id="XP_022110674.1"/>
    </source>
</evidence>
<comment type="subcellular location">
    <subcellularLocation>
        <location evidence="1">Cell membrane</location>
        <topology evidence="1">Multi-pass membrane protein</topology>
    </subcellularLocation>
</comment>
<feature type="compositionally biased region" description="Basic and acidic residues" evidence="13">
    <location>
        <begin position="110"/>
        <end position="122"/>
    </location>
</feature>
<dbReference type="FunFam" id="3.90.79.10:FF:000021">
    <property type="entry name" value="ADP-ribose pyrophosphatase, mitochondrial isoform X1"/>
    <property type="match status" value="1"/>
</dbReference>
<dbReference type="Pfam" id="PF00293">
    <property type="entry name" value="NUDIX"/>
    <property type="match status" value="1"/>
</dbReference>
<dbReference type="CDD" id="cd03670">
    <property type="entry name" value="NUDIX_ADPRase_Nudt9"/>
    <property type="match status" value="1"/>
</dbReference>
<name>A0A8B7ZZ24_ACAPL</name>
<evidence type="ECO:0000256" key="2">
    <source>
        <dbReference type="ARBA" id="ARBA00009501"/>
    </source>
</evidence>
<dbReference type="PROSITE" id="PS51462">
    <property type="entry name" value="NUDIX"/>
    <property type="match status" value="1"/>
</dbReference>
<dbReference type="KEGG" id="aplc:110990131"/>
<feature type="transmembrane region" description="Helical" evidence="14">
    <location>
        <begin position="1052"/>
        <end position="1074"/>
    </location>
</feature>
<evidence type="ECO:0000256" key="3">
    <source>
        <dbReference type="ARBA" id="ARBA00022448"/>
    </source>
</evidence>
<dbReference type="RefSeq" id="XP_022110674.1">
    <property type="nucleotide sequence ID" value="XM_022254982.1"/>
</dbReference>
<dbReference type="PANTHER" id="PTHR13800">
    <property type="entry name" value="TRANSIENT RECEPTOR POTENTIAL CATION CHANNEL, SUBFAMILY M, MEMBER 6"/>
    <property type="match status" value="1"/>
</dbReference>
<dbReference type="InterPro" id="IPR050927">
    <property type="entry name" value="TRPM"/>
</dbReference>
<feature type="transmembrane region" description="Helical" evidence="14">
    <location>
        <begin position="988"/>
        <end position="1006"/>
    </location>
</feature>
<organism evidence="16 17">
    <name type="scientific">Acanthaster planci</name>
    <name type="common">Crown-of-thorns starfish</name>
    <dbReference type="NCBI Taxonomy" id="133434"/>
    <lineage>
        <taxon>Eukaryota</taxon>
        <taxon>Metazoa</taxon>
        <taxon>Echinodermata</taxon>
        <taxon>Eleutherozoa</taxon>
        <taxon>Asterozoa</taxon>
        <taxon>Asteroidea</taxon>
        <taxon>Valvatacea</taxon>
        <taxon>Valvatida</taxon>
        <taxon>Acanthasteridae</taxon>
        <taxon>Acanthaster</taxon>
    </lineage>
</organism>
<evidence type="ECO:0000256" key="9">
    <source>
        <dbReference type="ARBA" id="ARBA00022989"/>
    </source>
</evidence>
<feature type="transmembrane region" description="Helical" evidence="14">
    <location>
        <begin position="916"/>
        <end position="937"/>
    </location>
</feature>
<keyword evidence="16" id="KW-1185">Reference proteome</keyword>
<dbReference type="SUPFAM" id="SSF55811">
    <property type="entry name" value="Nudix"/>
    <property type="match status" value="1"/>
</dbReference>
<keyword evidence="4" id="KW-1003">Cell membrane</keyword>
<keyword evidence="7 14" id="KW-0812">Transmembrane</keyword>
<accession>A0A8B7ZZ24</accession>
<reference evidence="17" key="1">
    <citation type="submission" date="2025-08" db="UniProtKB">
        <authorList>
            <consortium name="RefSeq"/>
        </authorList>
    </citation>
    <scope>IDENTIFICATION</scope>
</reference>
<dbReference type="PANTHER" id="PTHR13800:SF12">
    <property type="entry name" value="TRANSIENT RECEPTOR POTENTIAL CATION CHANNEL SUBFAMILY M MEMBER-LIKE 2"/>
    <property type="match status" value="1"/>
</dbReference>
<evidence type="ECO:0000256" key="7">
    <source>
        <dbReference type="ARBA" id="ARBA00022692"/>
    </source>
</evidence>
<evidence type="ECO:0000256" key="10">
    <source>
        <dbReference type="ARBA" id="ARBA00023065"/>
    </source>
</evidence>
<evidence type="ECO:0000256" key="14">
    <source>
        <dbReference type="SAM" id="Phobius"/>
    </source>
</evidence>
<evidence type="ECO:0000259" key="15">
    <source>
        <dbReference type="PROSITE" id="PS51462"/>
    </source>
</evidence>
<keyword evidence="3" id="KW-0813">Transport</keyword>
<keyword evidence="11 14" id="KW-0472">Membrane</keyword>
<keyword evidence="10" id="KW-0406">Ion transport</keyword>
<dbReference type="OMA" id="WIFRNVV"/>
<feature type="transmembrane region" description="Helical" evidence="14">
    <location>
        <begin position="1012"/>
        <end position="1032"/>
    </location>
</feature>
<dbReference type="Gene3D" id="3.90.79.10">
    <property type="entry name" value="Nucleoside Triphosphate Pyrophosphohydrolase"/>
    <property type="match status" value="1"/>
</dbReference>
<feature type="domain" description="Nudix hydrolase" evidence="15">
    <location>
        <begin position="1492"/>
        <end position="1645"/>
    </location>
</feature>
<dbReference type="Pfam" id="PF25508">
    <property type="entry name" value="TRPM2"/>
    <property type="match status" value="2"/>
</dbReference>
<keyword evidence="9 14" id="KW-1133">Transmembrane helix</keyword>
<dbReference type="OrthoDB" id="310870at2759"/>
<evidence type="ECO:0000313" key="16">
    <source>
        <dbReference type="Proteomes" id="UP000694845"/>
    </source>
</evidence>
<dbReference type="GO" id="GO:0099604">
    <property type="term" value="F:ligand-gated calcium channel activity"/>
    <property type="evidence" value="ECO:0007669"/>
    <property type="project" value="TreeGrafter"/>
</dbReference>
<dbReference type="InterPro" id="IPR057366">
    <property type="entry name" value="TRPM-like"/>
</dbReference>
<gene>
    <name evidence="17" type="primary">LOC110990131</name>
</gene>